<dbReference type="Proteomes" id="UP000565579">
    <property type="component" value="Unassembled WGS sequence"/>
</dbReference>
<dbReference type="RefSeq" id="WP_185109997.1">
    <property type="nucleotide sequence ID" value="NZ_BAAAXY010000175.1"/>
</dbReference>
<keyword evidence="1" id="KW-0812">Transmembrane</keyword>
<keyword evidence="3" id="KW-1185">Reference proteome</keyword>
<sequence length="300" mass="33382">MTDDFPEMPDFDPKLTRKAVRRGLARTTSYALVLLLALALVATAGPMILQTRDGREQRMTDVLGTAFKVYNPAYRVVTNGCCEVTPLSMSFTVSAEPLRPVEAISPTSTHTVSQSLFGQVGHLPLGRNANTRLSQSLYDVGTDLAAKENVRKTLARLPGDLRALAVVEFTAPLKPDELESWLGTKRKCAHSVVYERRPGALPITWGSITWDRGTFTEDKEGCGVGLSNFRSWTAILRDHDDANLRRFDLSLDRLRRAARDGLAYAYVDETSSVESLRELIEDPRVRTIRLADVTFDLDRP</sequence>
<accession>A0A7X0U524</accession>
<comment type="caution">
    <text evidence="2">The sequence shown here is derived from an EMBL/GenBank/DDBJ whole genome shotgun (WGS) entry which is preliminary data.</text>
</comment>
<gene>
    <name evidence="2" type="ORF">HD593_010201</name>
</gene>
<feature type="transmembrane region" description="Helical" evidence="1">
    <location>
        <begin position="30"/>
        <end position="49"/>
    </location>
</feature>
<keyword evidence="1" id="KW-1133">Transmembrane helix</keyword>
<dbReference type="EMBL" id="JACHMI010000001">
    <property type="protein sequence ID" value="MBB6555406.1"/>
    <property type="molecule type" value="Genomic_DNA"/>
</dbReference>
<name>A0A7X0U524_9ACTN</name>
<evidence type="ECO:0000313" key="2">
    <source>
        <dbReference type="EMBL" id="MBB6555406.1"/>
    </source>
</evidence>
<evidence type="ECO:0000313" key="3">
    <source>
        <dbReference type="Proteomes" id="UP000565579"/>
    </source>
</evidence>
<proteinExistence type="predicted"/>
<protein>
    <submittedName>
        <fullName evidence="2">Uncharacterized protein</fullName>
    </submittedName>
</protein>
<dbReference type="AlphaFoldDB" id="A0A7X0U524"/>
<organism evidence="2 3">
    <name type="scientific">Nonomuraea rubra</name>
    <dbReference type="NCBI Taxonomy" id="46180"/>
    <lineage>
        <taxon>Bacteria</taxon>
        <taxon>Bacillati</taxon>
        <taxon>Actinomycetota</taxon>
        <taxon>Actinomycetes</taxon>
        <taxon>Streptosporangiales</taxon>
        <taxon>Streptosporangiaceae</taxon>
        <taxon>Nonomuraea</taxon>
    </lineage>
</organism>
<evidence type="ECO:0000256" key="1">
    <source>
        <dbReference type="SAM" id="Phobius"/>
    </source>
</evidence>
<reference evidence="2 3" key="1">
    <citation type="submission" date="2020-08" db="EMBL/GenBank/DDBJ databases">
        <title>Sequencing the genomes of 1000 actinobacteria strains.</title>
        <authorList>
            <person name="Klenk H.-P."/>
        </authorList>
    </citation>
    <scope>NUCLEOTIDE SEQUENCE [LARGE SCALE GENOMIC DNA]</scope>
    <source>
        <strain evidence="2 3">DSM 43768</strain>
    </source>
</reference>
<keyword evidence="1" id="KW-0472">Membrane</keyword>